<dbReference type="AlphaFoldDB" id="A0A6N2MXM6"/>
<accession>A0A6N2MXM6</accession>
<reference evidence="1" key="1">
    <citation type="submission" date="2019-03" db="EMBL/GenBank/DDBJ databases">
        <authorList>
            <person name="Mank J."/>
            <person name="Almeida P."/>
        </authorList>
    </citation>
    <scope>NUCLEOTIDE SEQUENCE</scope>
    <source>
        <strain evidence="1">78183</strain>
    </source>
</reference>
<name>A0A6N2MXM6_SALVM</name>
<proteinExistence type="predicted"/>
<protein>
    <submittedName>
        <fullName evidence="1">Uncharacterized protein</fullName>
    </submittedName>
</protein>
<sequence length="111" mass="12233">MIHGAAYLEARARLVLTARAQGNVPLTLLSLSIQANDTTTYALPSPPFKVTRPHCPLLLLISIREKEKKTSSGPLYCSLKLKSSFYKALVIFPSEKSVYLCFFSCLSLSVP</sequence>
<evidence type="ECO:0000313" key="1">
    <source>
        <dbReference type="EMBL" id="VFU59275.1"/>
    </source>
</evidence>
<gene>
    <name evidence="1" type="ORF">SVIM_LOCUS436356</name>
</gene>
<dbReference type="EMBL" id="CAADRP010002029">
    <property type="protein sequence ID" value="VFU59275.1"/>
    <property type="molecule type" value="Genomic_DNA"/>
</dbReference>
<organism evidence="1">
    <name type="scientific">Salix viminalis</name>
    <name type="common">Common osier</name>
    <name type="synonym">Basket willow</name>
    <dbReference type="NCBI Taxonomy" id="40686"/>
    <lineage>
        <taxon>Eukaryota</taxon>
        <taxon>Viridiplantae</taxon>
        <taxon>Streptophyta</taxon>
        <taxon>Embryophyta</taxon>
        <taxon>Tracheophyta</taxon>
        <taxon>Spermatophyta</taxon>
        <taxon>Magnoliopsida</taxon>
        <taxon>eudicotyledons</taxon>
        <taxon>Gunneridae</taxon>
        <taxon>Pentapetalae</taxon>
        <taxon>rosids</taxon>
        <taxon>fabids</taxon>
        <taxon>Malpighiales</taxon>
        <taxon>Salicaceae</taxon>
        <taxon>Saliceae</taxon>
        <taxon>Salix</taxon>
    </lineage>
</organism>